<reference evidence="2 3" key="1">
    <citation type="submission" date="2018-11" db="EMBL/GenBank/DDBJ databases">
        <title>Proposal to divide the Flavobacteriaceae and reorganize its genera based on Amino Acid Identity values calculated from whole genome sequences.</title>
        <authorList>
            <person name="Nicholson A.C."/>
            <person name="Gulvik C.A."/>
            <person name="Whitney A.M."/>
            <person name="Humrighouse B.W."/>
            <person name="Bell M."/>
            <person name="Holmes B."/>
            <person name="Steigerwalt A.G."/>
            <person name="Villarma A."/>
            <person name="Sheth M."/>
            <person name="Batra D."/>
            <person name="Pryor J."/>
            <person name="Bernardet J.-F."/>
            <person name="Hugo C."/>
            <person name="Kampfer P."/>
            <person name="Newman J."/>
            <person name="McQuiston J.R."/>
        </authorList>
    </citation>
    <scope>NUCLEOTIDE SEQUENCE [LARGE SCALE GENOMIC DNA]</scope>
    <source>
        <strain evidence="2 3">KC_1864</strain>
    </source>
</reference>
<keyword evidence="3" id="KW-1185">Reference proteome</keyword>
<evidence type="ECO:0000259" key="1">
    <source>
        <dbReference type="Pfam" id="PF09851"/>
    </source>
</evidence>
<protein>
    <submittedName>
        <fullName evidence="2">SHOCT domain-containing protein</fullName>
    </submittedName>
</protein>
<gene>
    <name evidence="2" type="ORF">EG342_19365</name>
</gene>
<dbReference type="Proteomes" id="UP000279972">
    <property type="component" value="Chromosome"/>
</dbReference>
<feature type="domain" description="SHOCT" evidence="1">
    <location>
        <begin position="49"/>
        <end position="76"/>
    </location>
</feature>
<evidence type="ECO:0000313" key="2">
    <source>
        <dbReference type="EMBL" id="AZA85231.1"/>
    </source>
</evidence>
<dbReference type="Pfam" id="PF09851">
    <property type="entry name" value="SHOCT"/>
    <property type="match status" value="1"/>
</dbReference>
<evidence type="ECO:0000313" key="3">
    <source>
        <dbReference type="Proteomes" id="UP000279972"/>
    </source>
</evidence>
<dbReference type="EMBL" id="CP033924">
    <property type="protein sequence ID" value="AZA85231.1"/>
    <property type="molecule type" value="Genomic_DNA"/>
</dbReference>
<accession>A0ABM7B5T0</accession>
<sequence>MDKEDAEAFYGIIRPIYNNPVQQSQEQASPVNVVTNTVANSIFSLDILEQLEKLGKLRESGILTDTEFTEQKRKLLEQLK</sequence>
<dbReference type="InterPro" id="IPR018649">
    <property type="entry name" value="SHOCT"/>
</dbReference>
<name>A0ABM7B5T0_CHRLC</name>
<proteinExistence type="predicted"/>
<organism evidence="2 3">
    <name type="scientific">Chryseobacterium lactis</name>
    <dbReference type="NCBI Taxonomy" id="1241981"/>
    <lineage>
        <taxon>Bacteria</taxon>
        <taxon>Pseudomonadati</taxon>
        <taxon>Bacteroidota</taxon>
        <taxon>Flavobacteriia</taxon>
        <taxon>Flavobacteriales</taxon>
        <taxon>Weeksellaceae</taxon>
        <taxon>Chryseobacterium group</taxon>
        <taxon>Chryseobacterium</taxon>
    </lineage>
</organism>